<dbReference type="Proteomes" id="UP001151760">
    <property type="component" value="Unassembled WGS sequence"/>
</dbReference>
<accession>A0ABQ4X3W0</accession>
<organism evidence="1 2">
    <name type="scientific">Tanacetum coccineum</name>
    <dbReference type="NCBI Taxonomy" id="301880"/>
    <lineage>
        <taxon>Eukaryota</taxon>
        <taxon>Viridiplantae</taxon>
        <taxon>Streptophyta</taxon>
        <taxon>Embryophyta</taxon>
        <taxon>Tracheophyta</taxon>
        <taxon>Spermatophyta</taxon>
        <taxon>Magnoliopsida</taxon>
        <taxon>eudicotyledons</taxon>
        <taxon>Gunneridae</taxon>
        <taxon>Pentapetalae</taxon>
        <taxon>asterids</taxon>
        <taxon>campanulids</taxon>
        <taxon>Asterales</taxon>
        <taxon>Asteraceae</taxon>
        <taxon>Asteroideae</taxon>
        <taxon>Anthemideae</taxon>
        <taxon>Anthemidinae</taxon>
        <taxon>Tanacetum</taxon>
    </lineage>
</organism>
<evidence type="ECO:0000313" key="2">
    <source>
        <dbReference type="Proteomes" id="UP001151760"/>
    </source>
</evidence>
<protein>
    <submittedName>
        <fullName evidence="1">Uncharacterized protein</fullName>
    </submittedName>
</protein>
<keyword evidence="2" id="KW-1185">Reference proteome</keyword>
<name>A0ABQ4X3W0_9ASTR</name>
<gene>
    <name evidence="1" type="ORF">Tco_0654668</name>
</gene>
<reference evidence="1" key="1">
    <citation type="journal article" date="2022" name="Int. J. Mol. Sci.">
        <title>Draft Genome of Tanacetum Coccineum: Genomic Comparison of Closely Related Tanacetum-Family Plants.</title>
        <authorList>
            <person name="Yamashiro T."/>
            <person name="Shiraishi A."/>
            <person name="Nakayama K."/>
            <person name="Satake H."/>
        </authorList>
    </citation>
    <scope>NUCLEOTIDE SEQUENCE</scope>
</reference>
<proteinExistence type="predicted"/>
<sequence length="300" mass="34610">MDDPNMTMEEYVKLEEEKARRHGRGFNWQTATYGKIRVDGDFHDLRSVEAEFPAIIIDDTFAPQDALLCKSQVSTPVNNEIDFKISFDESDDGDYTIICDKNSFSYKMISINDMKTDSENDNEKADETSLSEYDKEEQNVLYFNDLFPFNIIRLDDSKSDEDNDDNDIDIVQSSGDNKVPTLYDSTGPNLLLFQGGNEQSHVSIPSLRALNLNLIRTSESEYSVEKSESDSHLNLNKWSRIIMEYMVKLSKSCAFWSLNEDILKIYDSDYQYVVSIKEDTTYPCLHSPKTMKEARSMRRI</sequence>
<reference evidence="1" key="2">
    <citation type="submission" date="2022-01" db="EMBL/GenBank/DDBJ databases">
        <authorList>
            <person name="Yamashiro T."/>
            <person name="Shiraishi A."/>
            <person name="Satake H."/>
            <person name="Nakayama K."/>
        </authorList>
    </citation>
    <scope>NUCLEOTIDE SEQUENCE</scope>
</reference>
<dbReference type="EMBL" id="BQNB010009181">
    <property type="protein sequence ID" value="GJS59884.1"/>
    <property type="molecule type" value="Genomic_DNA"/>
</dbReference>
<comment type="caution">
    <text evidence="1">The sequence shown here is derived from an EMBL/GenBank/DDBJ whole genome shotgun (WGS) entry which is preliminary data.</text>
</comment>
<evidence type="ECO:0000313" key="1">
    <source>
        <dbReference type="EMBL" id="GJS59884.1"/>
    </source>
</evidence>